<evidence type="ECO:0000313" key="4">
    <source>
        <dbReference type="EMBL" id="CAG9566651.1"/>
    </source>
</evidence>
<gene>
    <name evidence="4" type="ORF">DCHRY22_LOCUS7260</name>
</gene>
<dbReference type="PANTHER" id="PTHR19848:SF8">
    <property type="entry name" value="F-BOX AND WD REPEAT DOMAIN CONTAINING 7"/>
    <property type="match status" value="1"/>
</dbReference>
<dbReference type="OrthoDB" id="26681at2759"/>
<dbReference type="PROSITE" id="PS50294">
    <property type="entry name" value="WD_REPEATS_REGION"/>
    <property type="match status" value="1"/>
</dbReference>
<dbReference type="Pfam" id="PF00400">
    <property type="entry name" value="WD40"/>
    <property type="match status" value="2"/>
</dbReference>
<feature type="repeat" description="WD" evidence="3">
    <location>
        <begin position="49"/>
        <end position="71"/>
    </location>
</feature>
<keyword evidence="2" id="KW-0677">Repeat</keyword>
<dbReference type="InterPro" id="IPR001680">
    <property type="entry name" value="WD40_rpt"/>
</dbReference>
<dbReference type="PROSITE" id="PS50082">
    <property type="entry name" value="WD_REPEATS_2"/>
    <property type="match status" value="2"/>
</dbReference>
<dbReference type="InterPro" id="IPR015943">
    <property type="entry name" value="WD40/YVTN_repeat-like_dom_sf"/>
</dbReference>
<comment type="caution">
    <text evidence="4">The sequence shown here is derived from an EMBL/GenBank/DDBJ whole genome shotgun (WGS) entry which is preliminary data.</text>
</comment>
<dbReference type="AlphaFoldDB" id="A0A8J2QPL3"/>
<sequence>MLSGGWDAVVRAWRRAGAGLALRGLRAELDHDGRVTALAVRYRKHYLDILSGTSDGDVYLWDYSTKELMNKIAVHPSPVAGICLLSEERIVSASENGDLSVTDLKVLNSVFEKQVSSTLRSVCSDGDVVWAGGAGLLLQMDMLAVRQLGEYEAHQDLIRSIYYDAASKTLTTASDDKSIKVWSLT</sequence>
<evidence type="ECO:0000256" key="1">
    <source>
        <dbReference type="ARBA" id="ARBA00022574"/>
    </source>
</evidence>
<dbReference type="SMART" id="SM00320">
    <property type="entry name" value="WD40"/>
    <property type="match status" value="3"/>
</dbReference>
<evidence type="ECO:0000313" key="5">
    <source>
        <dbReference type="Proteomes" id="UP000789524"/>
    </source>
</evidence>
<dbReference type="Proteomes" id="UP000789524">
    <property type="component" value="Unassembled WGS sequence"/>
</dbReference>
<dbReference type="Gene3D" id="2.130.10.10">
    <property type="entry name" value="YVTN repeat-like/Quinoprotein amine dehydrogenase"/>
    <property type="match status" value="2"/>
</dbReference>
<dbReference type="EMBL" id="CAKASE010000057">
    <property type="protein sequence ID" value="CAG9566651.1"/>
    <property type="molecule type" value="Genomic_DNA"/>
</dbReference>
<evidence type="ECO:0000256" key="2">
    <source>
        <dbReference type="ARBA" id="ARBA00022737"/>
    </source>
</evidence>
<keyword evidence="1 3" id="KW-0853">WD repeat</keyword>
<dbReference type="InterPro" id="IPR020472">
    <property type="entry name" value="WD40_PAC1"/>
</dbReference>
<organism evidence="4 5">
    <name type="scientific">Danaus chrysippus</name>
    <name type="common">African queen</name>
    <dbReference type="NCBI Taxonomy" id="151541"/>
    <lineage>
        <taxon>Eukaryota</taxon>
        <taxon>Metazoa</taxon>
        <taxon>Ecdysozoa</taxon>
        <taxon>Arthropoda</taxon>
        <taxon>Hexapoda</taxon>
        <taxon>Insecta</taxon>
        <taxon>Pterygota</taxon>
        <taxon>Neoptera</taxon>
        <taxon>Endopterygota</taxon>
        <taxon>Lepidoptera</taxon>
        <taxon>Glossata</taxon>
        <taxon>Ditrysia</taxon>
        <taxon>Papilionoidea</taxon>
        <taxon>Nymphalidae</taxon>
        <taxon>Danainae</taxon>
        <taxon>Danaini</taxon>
        <taxon>Danaina</taxon>
        <taxon>Danaus</taxon>
        <taxon>Anosia</taxon>
    </lineage>
</organism>
<evidence type="ECO:0000256" key="3">
    <source>
        <dbReference type="PROSITE-ProRule" id="PRU00221"/>
    </source>
</evidence>
<keyword evidence="5" id="KW-1185">Reference proteome</keyword>
<accession>A0A8J2QPL3</accession>
<dbReference type="SUPFAM" id="SSF50978">
    <property type="entry name" value="WD40 repeat-like"/>
    <property type="match status" value="1"/>
</dbReference>
<dbReference type="PRINTS" id="PR00320">
    <property type="entry name" value="GPROTEINBRPT"/>
</dbReference>
<feature type="repeat" description="WD" evidence="3">
    <location>
        <begin position="151"/>
        <end position="185"/>
    </location>
</feature>
<dbReference type="InterPro" id="IPR036322">
    <property type="entry name" value="WD40_repeat_dom_sf"/>
</dbReference>
<reference evidence="4" key="1">
    <citation type="submission" date="2021-09" db="EMBL/GenBank/DDBJ databases">
        <authorList>
            <person name="Martin H S."/>
        </authorList>
    </citation>
    <scope>NUCLEOTIDE SEQUENCE</scope>
</reference>
<proteinExistence type="predicted"/>
<name>A0A8J2QPL3_9NEOP</name>
<protein>
    <submittedName>
        <fullName evidence="4">(African queen) hypothetical protein</fullName>
    </submittedName>
</protein>
<dbReference type="PANTHER" id="PTHR19848">
    <property type="entry name" value="WD40 REPEAT PROTEIN"/>
    <property type="match status" value="1"/>
</dbReference>